<accession>A0ACB9K9E1</accession>
<reference evidence="1 2" key="2">
    <citation type="journal article" date="2022" name="Mol. Ecol. Resour.">
        <title>The genomes of chicory, endive, great burdock and yacon provide insights into Asteraceae paleo-polyploidization history and plant inulin production.</title>
        <authorList>
            <person name="Fan W."/>
            <person name="Wang S."/>
            <person name="Wang H."/>
            <person name="Wang A."/>
            <person name="Jiang F."/>
            <person name="Liu H."/>
            <person name="Zhao H."/>
            <person name="Xu D."/>
            <person name="Zhang Y."/>
        </authorList>
    </citation>
    <scope>NUCLEOTIDE SEQUENCE [LARGE SCALE GENOMIC DNA]</scope>
    <source>
        <strain evidence="2">cv. Yunnan</strain>
        <tissue evidence="1">Leaves</tissue>
    </source>
</reference>
<gene>
    <name evidence="1" type="ORF">L1987_03043</name>
</gene>
<proteinExistence type="predicted"/>
<keyword evidence="2" id="KW-1185">Reference proteome</keyword>
<protein>
    <submittedName>
        <fullName evidence="1">Uncharacterized protein</fullName>
    </submittedName>
</protein>
<comment type="caution">
    <text evidence="1">The sequence shown here is derived from an EMBL/GenBank/DDBJ whole genome shotgun (WGS) entry which is preliminary data.</text>
</comment>
<evidence type="ECO:0000313" key="2">
    <source>
        <dbReference type="Proteomes" id="UP001056120"/>
    </source>
</evidence>
<dbReference type="Proteomes" id="UP001056120">
    <property type="component" value="Linkage Group LG01"/>
</dbReference>
<reference evidence="2" key="1">
    <citation type="journal article" date="2022" name="Mol. Ecol. Resour.">
        <title>The genomes of chicory, endive, great burdock and yacon provide insights into Asteraceae palaeo-polyploidization history and plant inulin production.</title>
        <authorList>
            <person name="Fan W."/>
            <person name="Wang S."/>
            <person name="Wang H."/>
            <person name="Wang A."/>
            <person name="Jiang F."/>
            <person name="Liu H."/>
            <person name="Zhao H."/>
            <person name="Xu D."/>
            <person name="Zhang Y."/>
        </authorList>
    </citation>
    <scope>NUCLEOTIDE SEQUENCE [LARGE SCALE GENOMIC DNA]</scope>
    <source>
        <strain evidence="2">cv. Yunnan</strain>
    </source>
</reference>
<evidence type="ECO:0000313" key="1">
    <source>
        <dbReference type="EMBL" id="KAI3828931.1"/>
    </source>
</evidence>
<organism evidence="1 2">
    <name type="scientific">Smallanthus sonchifolius</name>
    <dbReference type="NCBI Taxonomy" id="185202"/>
    <lineage>
        <taxon>Eukaryota</taxon>
        <taxon>Viridiplantae</taxon>
        <taxon>Streptophyta</taxon>
        <taxon>Embryophyta</taxon>
        <taxon>Tracheophyta</taxon>
        <taxon>Spermatophyta</taxon>
        <taxon>Magnoliopsida</taxon>
        <taxon>eudicotyledons</taxon>
        <taxon>Gunneridae</taxon>
        <taxon>Pentapetalae</taxon>
        <taxon>asterids</taxon>
        <taxon>campanulids</taxon>
        <taxon>Asterales</taxon>
        <taxon>Asteraceae</taxon>
        <taxon>Asteroideae</taxon>
        <taxon>Heliantheae alliance</taxon>
        <taxon>Millerieae</taxon>
        <taxon>Smallanthus</taxon>
    </lineage>
</organism>
<name>A0ACB9K9E1_9ASTR</name>
<sequence length="78" mass="8509">MSVACSMLYLMCVGVSLGEKDILGFIRFMSSLSSKFSTVAAPCVTSLDHLRLAMHQAFLYASLLSPINAYIRNSLVCN</sequence>
<dbReference type="EMBL" id="CM042018">
    <property type="protein sequence ID" value="KAI3828931.1"/>
    <property type="molecule type" value="Genomic_DNA"/>
</dbReference>